<reference evidence="3" key="1">
    <citation type="submission" date="2023-01" db="EMBL/GenBank/DDBJ databases">
        <authorList>
            <person name="Van Ghelder C."/>
            <person name="Rancurel C."/>
        </authorList>
    </citation>
    <scope>NUCLEOTIDE SEQUENCE</scope>
    <source>
        <strain evidence="3">CNCM I-4278</strain>
    </source>
</reference>
<feature type="region of interest" description="Disordered" evidence="1">
    <location>
        <begin position="72"/>
        <end position="100"/>
    </location>
</feature>
<keyword evidence="2" id="KW-0812">Transmembrane</keyword>
<feature type="transmembrane region" description="Helical" evidence="2">
    <location>
        <begin position="179"/>
        <end position="201"/>
    </location>
</feature>
<feature type="transmembrane region" description="Helical" evidence="2">
    <location>
        <begin position="278"/>
        <end position="296"/>
    </location>
</feature>
<dbReference type="Pfam" id="PF11374">
    <property type="entry name" value="DUF3176"/>
    <property type="match status" value="1"/>
</dbReference>
<name>A0A9W4UA46_9PLEO</name>
<accession>A0A9W4UA46</accession>
<evidence type="ECO:0000313" key="3">
    <source>
        <dbReference type="EMBL" id="CAI6332264.1"/>
    </source>
</evidence>
<dbReference type="EMBL" id="CAOQHR010000003">
    <property type="protein sequence ID" value="CAI6332264.1"/>
    <property type="molecule type" value="Genomic_DNA"/>
</dbReference>
<keyword evidence="2" id="KW-0472">Membrane</keyword>
<protein>
    <submittedName>
        <fullName evidence="3">Uncharacterized protein</fullName>
    </submittedName>
</protein>
<proteinExistence type="predicted"/>
<evidence type="ECO:0000256" key="1">
    <source>
        <dbReference type="SAM" id="MobiDB-lite"/>
    </source>
</evidence>
<dbReference type="PANTHER" id="PTHR37576">
    <property type="entry name" value="DEFECT AT LOW TEMPERATURE PROTEIN 1"/>
    <property type="match status" value="1"/>
</dbReference>
<feature type="transmembrane region" description="Helical" evidence="2">
    <location>
        <begin position="221"/>
        <end position="239"/>
    </location>
</feature>
<organism evidence="3 4">
    <name type="scientific">Periconia digitata</name>
    <dbReference type="NCBI Taxonomy" id="1303443"/>
    <lineage>
        <taxon>Eukaryota</taxon>
        <taxon>Fungi</taxon>
        <taxon>Dikarya</taxon>
        <taxon>Ascomycota</taxon>
        <taxon>Pezizomycotina</taxon>
        <taxon>Dothideomycetes</taxon>
        <taxon>Pleosporomycetidae</taxon>
        <taxon>Pleosporales</taxon>
        <taxon>Massarineae</taxon>
        <taxon>Periconiaceae</taxon>
        <taxon>Periconia</taxon>
    </lineage>
</organism>
<comment type="caution">
    <text evidence="3">The sequence shown here is derived from an EMBL/GenBank/DDBJ whole genome shotgun (WGS) entry which is preliminary data.</text>
</comment>
<dbReference type="Proteomes" id="UP001152607">
    <property type="component" value="Unassembled WGS sequence"/>
</dbReference>
<dbReference type="OrthoDB" id="5357734at2759"/>
<feature type="transmembrane region" description="Helical" evidence="2">
    <location>
        <begin position="316"/>
        <end position="341"/>
    </location>
</feature>
<gene>
    <name evidence="3" type="ORF">PDIGIT_LOCUS5296</name>
</gene>
<dbReference type="AlphaFoldDB" id="A0A9W4UA46"/>
<dbReference type="InterPro" id="IPR021514">
    <property type="entry name" value="DUF3176"/>
</dbReference>
<evidence type="ECO:0000256" key="2">
    <source>
        <dbReference type="SAM" id="Phobius"/>
    </source>
</evidence>
<dbReference type="PANTHER" id="PTHR37576:SF2">
    <property type="entry name" value="DEFECT AT LOW TEMPERATURE PROTEIN 1"/>
    <property type="match status" value="1"/>
</dbReference>
<sequence length="422" mass="47202">MSPKPYGDAYARASTKYDADDTASILSMTETLQYSQYQAYHPGHERNIPSNSTDASRPPSWILSAMNLQQSLPPEQMADPPSPSISEPERSPGMRPSIFGTRDLPQIPYQESVAWANSTRFKSTAEDRAPIGTIQKLEPTNINHFQRETYVRKDSRQYFRSPRHINEPWKSGTWKRFPIWGFGALFMVLLFTGASIGILVGSNGKTNEDWKIGGDNAQPQVYLSVFEMVMNLLTFFALADGMVIRYWCQLLHGTTLSAMHDTYESAQIWPAMKRIATLRWNGVAVACVSTVVSLARGPLFQRAVTMTPSKTSLPTYTIHVPLIAVGTFLSFLSVIAIAPLYQGFWQLGRPVSLNPLEIARAFGAPLLKGLDANATPEMMTVERGGMGIKYGTLERYGEGKDLRIEEMSRTNIRMPWEGEIFV</sequence>
<keyword evidence="4" id="KW-1185">Reference proteome</keyword>
<keyword evidence="2" id="KW-1133">Transmembrane helix</keyword>
<evidence type="ECO:0000313" key="4">
    <source>
        <dbReference type="Proteomes" id="UP001152607"/>
    </source>
</evidence>